<keyword evidence="10" id="KW-1185">Reference proteome</keyword>
<keyword evidence="1" id="KW-0479">Metal-binding</keyword>
<dbReference type="SUPFAM" id="SSF57701">
    <property type="entry name" value="Zn2/Cys6 DNA-binding domain"/>
    <property type="match status" value="1"/>
</dbReference>
<dbReference type="PANTHER" id="PTHR31944">
    <property type="entry name" value="HEME-RESPONSIVE ZINC FINGER TRANSCRIPTION FACTOR HAP1"/>
    <property type="match status" value="1"/>
</dbReference>
<dbReference type="PROSITE" id="PS50048">
    <property type="entry name" value="ZN2_CY6_FUNGAL_2"/>
    <property type="match status" value="1"/>
</dbReference>
<gene>
    <name evidence="9" type="ORF">LTR78_003642</name>
</gene>
<comment type="caution">
    <text evidence="9">The sequence shown here is derived from an EMBL/GenBank/DDBJ whole genome shotgun (WGS) entry which is preliminary data.</text>
</comment>
<evidence type="ECO:0000256" key="6">
    <source>
        <dbReference type="ARBA" id="ARBA00023242"/>
    </source>
</evidence>
<dbReference type="AlphaFoldDB" id="A0AAE0WR32"/>
<dbReference type="EMBL" id="JAUTXT010000010">
    <property type="protein sequence ID" value="KAK3676366.1"/>
    <property type="molecule type" value="Genomic_DNA"/>
</dbReference>
<name>A0AAE0WR32_9PEZI</name>
<keyword evidence="2" id="KW-0862">Zinc</keyword>
<evidence type="ECO:0000256" key="1">
    <source>
        <dbReference type="ARBA" id="ARBA00022723"/>
    </source>
</evidence>
<dbReference type="SMART" id="SM00906">
    <property type="entry name" value="Fungal_trans"/>
    <property type="match status" value="1"/>
</dbReference>
<proteinExistence type="predicted"/>
<dbReference type="InterPro" id="IPR051430">
    <property type="entry name" value="Fungal_TF_Env_Response"/>
</dbReference>
<dbReference type="GO" id="GO:0000978">
    <property type="term" value="F:RNA polymerase II cis-regulatory region sequence-specific DNA binding"/>
    <property type="evidence" value="ECO:0007669"/>
    <property type="project" value="TreeGrafter"/>
</dbReference>
<dbReference type="InterPro" id="IPR007219">
    <property type="entry name" value="XnlR_reg_dom"/>
</dbReference>
<dbReference type="GO" id="GO:0008270">
    <property type="term" value="F:zinc ion binding"/>
    <property type="evidence" value="ECO:0007669"/>
    <property type="project" value="InterPro"/>
</dbReference>
<dbReference type="GO" id="GO:0005634">
    <property type="term" value="C:nucleus"/>
    <property type="evidence" value="ECO:0007669"/>
    <property type="project" value="TreeGrafter"/>
</dbReference>
<dbReference type="PANTHER" id="PTHR31944:SF130">
    <property type="entry name" value="ZN(II)2CYS6 TRANSCRIPTION FACTO (EUROFUNG)"/>
    <property type="match status" value="1"/>
</dbReference>
<keyword evidence="6" id="KW-0539">Nucleus</keyword>
<keyword evidence="4" id="KW-0238">DNA-binding</keyword>
<evidence type="ECO:0000256" key="2">
    <source>
        <dbReference type="ARBA" id="ARBA00022833"/>
    </source>
</evidence>
<evidence type="ECO:0000313" key="10">
    <source>
        <dbReference type="Proteomes" id="UP001274830"/>
    </source>
</evidence>
<dbReference type="PROSITE" id="PS00463">
    <property type="entry name" value="ZN2_CY6_FUNGAL_1"/>
    <property type="match status" value="1"/>
</dbReference>
<evidence type="ECO:0000259" key="8">
    <source>
        <dbReference type="PROSITE" id="PS50048"/>
    </source>
</evidence>
<dbReference type="Proteomes" id="UP001274830">
    <property type="component" value="Unassembled WGS sequence"/>
</dbReference>
<dbReference type="CDD" id="cd12148">
    <property type="entry name" value="fungal_TF_MHR"/>
    <property type="match status" value="1"/>
</dbReference>
<evidence type="ECO:0000256" key="3">
    <source>
        <dbReference type="ARBA" id="ARBA00023015"/>
    </source>
</evidence>
<evidence type="ECO:0000256" key="4">
    <source>
        <dbReference type="ARBA" id="ARBA00023125"/>
    </source>
</evidence>
<dbReference type="GO" id="GO:0006351">
    <property type="term" value="P:DNA-templated transcription"/>
    <property type="evidence" value="ECO:0007669"/>
    <property type="project" value="InterPro"/>
</dbReference>
<sequence>MSTTRPRSPDTASGGDRKRRRKVLSCYDCRRRKLQCDRVMPACGRCTKAGQASNCLYLDEPGEGSIDAGPNNGPFDSHLSRPPQAPSTVASSDALARLEFQEKRIKQLEAALAQTGYTQSLDSLQRMRATKLPLTPESVMGRGDQAAGNVVDRETMMLRGGSFKTHFHGITHTGSLIALIPELNLFTREAFEKFPALARIRQDMHALEDRTEYAGSSSRQTSEDALKALVPPRSDTDQLLRLYFDSYGHIYHILHLPSFWRQYEELWTDPTNAPAHFVAIVLLITAAAQCLSPQQPWLYTANSSTAREKAVTCIQACDDWLQTQSQKHVKAADFQIRFLLLLAKSVSAWKFKRTWTDAGTLLRFCMGAGLHRNPDLIRKPTSALDKELRRRIWAALIEFDLQTSFDRGMLAGQWPLQADTTPPSNIDDDDLRPESEHLPRKLPASDFTSASYLSLASDSIMLRHGLNTTLNNIRQSLSFDDVKHYTEEIEAQLSAIPDWLGKSAEIPKALLSLNLRQYLLELHGRQLRQSENVVERSFSRMILVDNATRIIDTLRSVSDGGSHALQLMCSHHLRAALSICHVATSTDIQAHSAIGQIIEHHADRVMQEAIQLLTEKVIRFGREQRQLWVALAAHGFWKSKKDPSQRAVYMQEAVDKITRPYYKIMASQEDAPTKLGTGVTGKESQGVLEYMPPVGASGGGVVVDGLEDALPMFDLEEIEAWTFENFFGPEELQQGFLDPSYATTGT</sequence>
<dbReference type="InterPro" id="IPR001138">
    <property type="entry name" value="Zn2Cys6_DnaBD"/>
</dbReference>
<evidence type="ECO:0000256" key="5">
    <source>
        <dbReference type="ARBA" id="ARBA00023163"/>
    </source>
</evidence>
<feature type="region of interest" description="Disordered" evidence="7">
    <location>
        <begin position="66"/>
        <end position="90"/>
    </location>
</feature>
<feature type="domain" description="Zn(2)-C6 fungal-type" evidence="8">
    <location>
        <begin position="25"/>
        <end position="57"/>
    </location>
</feature>
<organism evidence="9 10">
    <name type="scientific">Recurvomyces mirabilis</name>
    <dbReference type="NCBI Taxonomy" id="574656"/>
    <lineage>
        <taxon>Eukaryota</taxon>
        <taxon>Fungi</taxon>
        <taxon>Dikarya</taxon>
        <taxon>Ascomycota</taxon>
        <taxon>Pezizomycotina</taxon>
        <taxon>Dothideomycetes</taxon>
        <taxon>Dothideomycetidae</taxon>
        <taxon>Mycosphaerellales</taxon>
        <taxon>Teratosphaeriaceae</taxon>
        <taxon>Recurvomyces</taxon>
    </lineage>
</organism>
<protein>
    <recommendedName>
        <fullName evidence="8">Zn(2)-C6 fungal-type domain-containing protein</fullName>
    </recommendedName>
</protein>
<dbReference type="SMART" id="SM00066">
    <property type="entry name" value="GAL4"/>
    <property type="match status" value="1"/>
</dbReference>
<reference evidence="9" key="1">
    <citation type="submission" date="2023-07" db="EMBL/GenBank/DDBJ databases">
        <title>Black Yeasts Isolated from many extreme environments.</title>
        <authorList>
            <person name="Coleine C."/>
            <person name="Stajich J.E."/>
            <person name="Selbmann L."/>
        </authorList>
    </citation>
    <scope>NUCLEOTIDE SEQUENCE</scope>
    <source>
        <strain evidence="9">CCFEE 5485</strain>
    </source>
</reference>
<dbReference type="InterPro" id="IPR036864">
    <property type="entry name" value="Zn2-C6_fun-type_DNA-bd_sf"/>
</dbReference>
<dbReference type="GO" id="GO:0001228">
    <property type="term" value="F:DNA-binding transcription activator activity, RNA polymerase II-specific"/>
    <property type="evidence" value="ECO:0007669"/>
    <property type="project" value="TreeGrafter"/>
</dbReference>
<keyword evidence="3" id="KW-0805">Transcription regulation</keyword>
<dbReference type="Pfam" id="PF00172">
    <property type="entry name" value="Zn_clus"/>
    <property type="match status" value="1"/>
</dbReference>
<dbReference type="Gene3D" id="4.10.240.10">
    <property type="entry name" value="Zn(2)-C6 fungal-type DNA-binding domain"/>
    <property type="match status" value="1"/>
</dbReference>
<dbReference type="Pfam" id="PF04082">
    <property type="entry name" value="Fungal_trans"/>
    <property type="match status" value="1"/>
</dbReference>
<dbReference type="CDD" id="cd00067">
    <property type="entry name" value="GAL4"/>
    <property type="match status" value="1"/>
</dbReference>
<accession>A0AAE0WR32</accession>
<keyword evidence="5" id="KW-0804">Transcription</keyword>
<evidence type="ECO:0000313" key="9">
    <source>
        <dbReference type="EMBL" id="KAK3676366.1"/>
    </source>
</evidence>
<evidence type="ECO:0000256" key="7">
    <source>
        <dbReference type="SAM" id="MobiDB-lite"/>
    </source>
</evidence>
<feature type="region of interest" description="Disordered" evidence="7">
    <location>
        <begin position="415"/>
        <end position="440"/>
    </location>
</feature>